<keyword evidence="2" id="KW-0813">Transport</keyword>
<protein>
    <recommendedName>
        <fullName evidence="8">Autoinducer 2 import system permease protein LsrD</fullName>
    </recommendedName>
</protein>
<evidence type="ECO:0000256" key="2">
    <source>
        <dbReference type="ARBA" id="ARBA00022448"/>
    </source>
</evidence>
<dbReference type="RefSeq" id="WP_183548220.1">
    <property type="nucleotide sequence ID" value="NZ_BMQT01000010.1"/>
</dbReference>
<dbReference type="AlphaFoldDB" id="A0A7W5FA02"/>
<dbReference type="EMBL" id="JACHXG010000008">
    <property type="protein sequence ID" value="MBB3090819.1"/>
    <property type="molecule type" value="Genomic_DNA"/>
</dbReference>
<keyword evidence="7 10" id="KW-0472">Membrane</keyword>
<feature type="transmembrane region" description="Helical" evidence="10">
    <location>
        <begin position="309"/>
        <end position="331"/>
    </location>
</feature>
<sequence length="365" mass="38168">MTSLLSEKAPARTYAAHAKPWWQRTLMTRDAAIIALLVVVWTYASIAILNFSDPITVYFLVLDITPILLIALPMTLIIITGEIDLSVASVVGLSSVLFGVLHREGVPMVAAMVLALLACAVAGAFNGVLVTRFGLPSLAVTIGTMALFRGIAVGALGTTAITDWPDSWGDAVQARIGDTQIPLMTIPLVVLILIFAVILHFTPFGRGIFAAGLSKDAARFSGVNVDRTKLILFTLSGLVSGLAGIYFTLRYGSARGDNATGLELQVVAAVLLGGVSIFGGRGAIPGVIAGVVLIGTIGSALRLDGLSANIIQIITGVLLIAAVIAASVLGWTGRIVGTYRAPNERGEHSSDEPSSKQSPQRNRSE</sequence>
<evidence type="ECO:0000256" key="1">
    <source>
        <dbReference type="ARBA" id="ARBA00004651"/>
    </source>
</evidence>
<keyword evidence="6 10" id="KW-1133">Transmembrane helix</keyword>
<feature type="transmembrane region" description="Helical" evidence="10">
    <location>
        <begin position="286"/>
        <end position="303"/>
    </location>
</feature>
<keyword evidence="5 10" id="KW-0812">Transmembrane</keyword>
<dbReference type="Pfam" id="PF02653">
    <property type="entry name" value="BPD_transp_2"/>
    <property type="match status" value="1"/>
</dbReference>
<reference evidence="11 12" key="1">
    <citation type="submission" date="2020-08" db="EMBL/GenBank/DDBJ databases">
        <title>Genomic Encyclopedia of Type Strains, Phase III (KMG-III): the genomes of soil and plant-associated and newly described type strains.</title>
        <authorList>
            <person name="Whitman W."/>
        </authorList>
    </citation>
    <scope>NUCLEOTIDE SEQUENCE [LARGE SCALE GENOMIC DNA]</scope>
    <source>
        <strain evidence="11 12">CECT 3302</strain>
    </source>
</reference>
<feature type="compositionally biased region" description="Polar residues" evidence="9">
    <location>
        <begin position="355"/>
        <end position="365"/>
    </location>
</feature>
<feature type="transmembrane region" description="Helical" evidence="10">
    <location>
        <begin position="57"/>
        <end position="78"/>
    </location>
</feature>
<feature type="transmembrane region" description="Helical" evidence="10">
    <location>
        <begin position="138"/>
        <end position="161"/>
    </location>
</feature>
<feature type="compositionally biased region" description="Basic and acidic residues" evidence="9">
    <location>
        <begin position="342"/>
        <end position="354"/>
    </location>
</feature>
<feature type="transmembrane region" description="Helical" evidence="10">
    <location>
        <begin position="108"/>
        <end position="131"/>
    </location>
</feature>
<comment type="subcellular location">
    <subcellularLocation>
        <location evidence="1">Cell membrane</location>
        <topology evidence="1">Multi-pass membrane protein</topology>
    </subcellularLocation>
</comment>
<evidence type="ECO:0000256" key="3">
    <source>
        <dbReference type="ARBA" id="ARBA00022475"/>
    </source>
</evidence>
<dbReference type="GO" id="GO:0022857">
    <property type="term" value="F:transmembrane transporter activity"/>
    <property type="evidence" value="ECO:0007669"/>
    <property type="project" value="InterPro"/>
</dbReference>
<evidence type="ECO:0000256" key="7">
    <source>
        <dbReference type="ARBA" id="ARBA00023136"/>
    </source>
</evidence>
<evidence type="ECO:0000256" key="5">
    <source>
        <dbReference type="ARBA" id="ARBA00022692"/>
    </source>
</evidence>
<evidence type="ECO:0000256" key="6">
    <source>
        <dbReference type="ARBA" id="ARBA00022989"/>
    </source>
</evidence>
<name>A0A7W5FA02_9ACTN</name>
<feature type="transmembrane region" description="Helical" evidence="10">
    <location>
        <begin position="181"/>
        <end position="209"/>
    </location>
</feature>
<feature type="transmembrane region" description="Helical" evidence="10">
    <location>
        <begin position="261"/>
        <end position="279"/>
    </location>
</feature>
<evidence type="ECO:0000256" key="8">
    <source>
        <dbReference type="ARBA" id="ARBA00039381"/>
    </source>
</evidence>
<keyword evidence="3" id="KW-1003">Cell membrane</keyword>
<keyword evidence="12" id="KW-1185">Reference proteome</keyword>
<dbReference type="Proteomes" id="UP000577707">
    <property type="component" value="Unassembled WGS sequence"/>
</dbReference>
<feature type="transmembrane region" description="Helical" evidence="10">
    <location>
        <begin position="31"/>
        <end position="51"/>
    </location>
</feature>
<organism evidence="11 12">
    <name type="scientific">Nocardioides albus</name>
    <dbReference type="NCBI Taxonomy" id="1841"/>
    <lineage>
        <taxon>Bacteria</taxon>
        <taxon>Bacillati</taxon>
        <taxon>Actinomycetota</taxon>
        <taxon>Actinomycetes</taxon>
        <taxon>Propionibacteriales</taxon>
        <taxon>Nocardioidaceae</taxon>
        <taxon>Nocardioides</taxon>
    </lineage>
</organism>
<evidence type="ECO:0000256" key="10">
    <source>
        <dbReference type="SAM" id="Phobius"/>
    </source>
</evidence>
<feature type="region of interest" description="Disordered" evidence="9">
    <location>
        <begin position="342"/>
        <end position="365"/>
    </location>
</feature>
<keyword evidence="4" id="KW-0997">Cell inner membrane</keyword>
<evidence type="ECO:0000256" key="4">
    <source>
        <dbReference type="ARBA" id="ARBA00022519"/>
    </source>
</evidence>
<dbReference type="PANTHER" id="PTHR32196:SF71">
    <property type="entry name" value="AUTOINDUCER 2 IMPORT SYSTEM PERMEASE PROTEIN LSRD"/>
    <property type="match status" value="1"/>
</dbReference>
<feature type="transmembrane region" description="Helical" evidence="10">
    <location>
        <begin position="230"/>
        <end position="249"/>
    </location>
</feature>
<evidence type="ECO:0000256" key="9">
    <source>
        <dbReference type="SAM" id="MobiDB-lite"/>
    </source>
</evidence>
<proteinExistence type="predicted"/>
<dbReference type="PANTHER" id="PTHR32196">
    <property type="entry name" value="ABC TRANSPORTER PERMEASE PROTEIN YPHD-RELATED-RELATED"/>
    <property type="match status" value="1"/>
</dbReference>
<evidence type="ECO:0000313" key="12">
    <source>
        <dbReference type="Proteomes" id="UP000577707"/>
    </source>
</evidence>
<evidence type="ECO:0000313" key="11">
    <source>
        <dbReference type="EMBL" id="MBB3090819.1"/>
    </source>
</evidence>
<dbReference type="GO" id="GO:0005886">
    <property type="term" value="C:plasma membrane"/>
    <property type="evidence" value="ECO:0007669"/>
    <property type="project" value="UniProtKB-SubCell"/>
</dbReference>
<dbReference type="InterPro" id="IPR001851">
    <property type="entry name" value="ABC_transp_permease"/>
</dbReference>
<accession>A0A7W5FA02</accession>
<dbReference type="CDD" id="cd06579">
    <property type="entry name" value="TM_PBP1_transp_AraH_like"/>
    <property type="match status" value="1"/>
</dbReference>
<comment type="caution">
    <text evidence="11">The sequence shown here is derived from an EMBL/GenBank/DDBJ whole genome shotgun (WGS) entry which is preliminary data.</text>
</comment>
<gene>
    <name evidence="11" type="ORF">FHS12_003781</name>
</gene>